<dbReference type="InterPro" id="IPR036388">
    <property type="entry name" value="WH-like_DNA-bd_sf"/>
</dbReference>
<gene>
    <name evidence="5" type="ORF">SAMN05216276_1010150</name>
</gene>
<dbReference type="GO" id="GO:0003677">
    <property type="term" value="F:DNA binding"/>
    <property type="evidence" value="ECO:0007669"/>
    <property type="project" value="UniProtKB-KW"/>
</dbReference>
<keyword evidence="1" id="KW-0805">Transcription regulation</keyword>
<dbReference type="EMBL" id="FZOD01000010">
    <property type="protein sequence ID" value="SNS50112.1"/>
    <property type="molecule type" value="Genomic_DNA"/>
</dbReference>
<dbReference type="Proteomes" id="UP000198282">
    <property type="component" value="Unassembled WGS sequence"/>
</dbReference>
<reference evidence="5 6" key="1">
    <citation type="submission" date="2017-06" db="EMBL/GenBank/DDBJ databases">
        <authorList>
            <person name="Kim H.J."/>
            <person name="Triplett B.A."/>
        </authorList>
    </citation>
    <scope>NUCLEOTIDE SEQUENCE [LARGE SCALE GENOMIC DNA]</scope>
    <source>
        <strain evidence="5 6">CGMCC 4.2132</strain>
    </source>
</reference>
<evidence type="ECO:0000313" key="5">
    <source>
        <dbReference type="EMBL" id="SNS50112.1"/>
    </source>
</evidence>
<evidence type="ECO:0000256" key="2">
    <source>
        <dbReference type="ARBA" id="ARBA00023125"/>
    </source>
</evidence>
<evidence type="ECO:0000256" key="1">
    <source>
        <dbReference type="ARBA" id="ARBA00023015"/>
    </source>
</evidence>
<sequence>MKVHPSKASTAAPTAAPAPIAAPTALSLASDPVAQFHLLQQVREATLGGEKATVSLRSVISESWRRSLAAHVDPEDYQPPVVYGSDEVADVRSAHPLRAVVPLLRDLLVGIADESRHVMIVTDAEGTILWREGPSDICLRADPVGLCEGARWTEDVIGTNAMGTALAIDAPVQIYSAEHLVRTYHTWTCAAAPIHDPDTGDLLGAVDVSGLLQALHPAVVCLVNATAQLAESHLRGQMQLRDERLRVRNMPHLAGLRGEAGALLTPTGRVLAAEPLGRWPERVRIRSGADRVLLDDGREALVEPLAEGYLLRVPRSARAVPRRPKLSLSFLGDRPVAVLDGRELPLTLRWAELLALLALHPAGLTAEQLALQLYGDDGNPATVRAEIHRLRTQLGDAGMQAKPYRLRADVEADFLAARAALSSGDVRAAVAACHASLLAGSEAPAIRAERYHLVAALRSAVLDHHDLDALWTFAQSEPGNDDLEVFERLAGELPAHDPRRPVVVARLAWLIAEDE</sequence>
<keyword evidence="2" id="KW-0238">DNA-binding</keyword>
<dbReference type="InterPro" id="IPR001867">
    <property type="entry name" value="OmpR/PhoB-type_DNA-bd"/>
</dbReference>
<dbReference type="Gene3D" id="1.10.10.10">
    <property type="entry name" value="Winged helix-like DNA-binding domain superfamily/Winged helix DNA-binding domain"/>
    <property type="match status" value="1"/>
</dbReference>
<proteinExistence type="predicted"/>
<dbReference type="OrthoDB" id="3928741at2"/>
<dbReference type="SUPFAM" id="SSF46894">
    <property type="entry name" value="C-terminal effector domain of the bipartite response regulators"/>
    <property type="match status" value="1"/>
</dbReference>
<dbReference type="GO" id="GO:0000160">
    <property type="term" value="P:phosphorelay signal transduction system"/>
    <property type="evidence" value="ECO:0007669"/>
    <property type="project" value="InterPro"/>
</dbReference>
<evidence type="ECO:0000256" key="3">
    <source>
        <dbReference type="ARBA" id="ARBA00023163"/>
    </source>
</evidence>
<dbReference type="GO" id="GO:0006355">
    <property type="term" value="P:regulation of DNA-templated transcription"/>
    <property type="evidence" value="ECO:0007669"/>
    <property type="project" value="InterPro"/>
</dbReference>
<evidence type="ECO:0000259" key="4">
    <source>
        <dbReference type="SMART" id="SM00862"/>
    </source>
</evidence>
<protein>
    <recommendedName>
        <fullName evidence="4">OmpR/PhoB-type domain-containing protein</fullName>
    </recommendedName>
</protein>
<dbReference type="Gene3D" id="3.30.450.40">
    <property type="match status" value="1"/>
</dbReference>
<accession>A0A239F1U2</accession>
<keyword evidence="3" id="KW-0804">Transcription</keyword>
<feature type="domain" description="OmpR/PhoB-type" evidence="4">
    <location>
        <begin position="341"/>
        <end position="406"/>
    </location>
</feature>
<dbReference type="AlphaFoldDB" id="A0A239F1U2"/>
<name>A0A239F1U2_9ACTN</name>
<dbReference type="InterPro" id="IPR016032">
    <property type="entry name" value="Sig_transdc_resp-reg_C-effctor"/>
</dbReference>
<keyword evidence="6" id="KW-1185">Reference proteome</keyword>
<organism evidence="5 6">
    <name type="scientific">Streptosporangium subroseum</name>
    <dbReference type="NCBI Taxonomy" id="106412"/>
    <lineage>
        <taxon>Bacteria</taxon>
        <taxon>Bacillati</taxon>
        <taxon>Actinomycetota</taxon>
        <taxon>Actinomycetes</taxon>
        <taxon>Streptosporangiales</taxon>
        <taxon>Streptosporangiaceae</taxon>
        <taxon>Streptosporangium</taxon>
    </lineage>
</organism>
<evidence type="ECO:0000313" key="6">
    <source>
        <dbReference type="Proteomes" id="UP000198282"/>
    </source>
</evidence>
<dbReference type="SMART" id="SM00862">
    <property type="entry name" value="Trans_reg_C"/>
    <property type="match status" value="1"/>
</dbReference>
<dbReference type="InterPro" id="IPR029016">
    <property type="entry name" value="GAF-like_dom_sf"/>
</dbReference>